<evidence type="ECO:0000313" key="3">
    <source>
        <dbReference type="Proteomes" id="UP001482620"/>
    </source>
</evidence>
<organism evidence="2 3">
    <name type="scientific">Ilyodon furcidens</name>
    <name type="common">goldbreast splitfin</name>
    <dbReference type="NCBI Taxonomy" id="33524"/>
    <lineage>
        <taxon>Eukaryota</taxon>
        <taxon>Metazoa</taxon>
        <taxon>Chordata</taxon>
        <taxon>Craniata</taxon>
        <taxon>Vertebrata</taxon>
        <taxon>Euteleostomi</taxon>
        <taxon>Actinopterygii</taxon>
        <taxon>Neopterygii</taxon>
        <taxon>Teleostei</taxon>
        <taxon>Neoteleostei</taxon>
        <taxon>Acanthomorphata</taxon>
        <taxon>Ovalentaria</taxon>
        <taxon>Atherinomorphae</taxon>
        <taxon>Cyprinodontiformes</taxon>
        <taxon>Goodeidae</taxon>
        <taxon>Ilyodon</taxon>
    </lineage>
</organism>
<reference evidence="2 3" key="1">
    <citation type="submission" date="2021-06" db="EMBL/GenBank/DDBJ databases">
        <authorList>
            <person name="Palmer J.M."/>
        </authorList>
    </citation>
    <scope>NUCLEOTIDE SEQUENCE [LARGE SCALE GENOMIC DNA]</scope>
    <source>
        <strain evidence="3">if_2019</strain>
        <tissue evidence="2">Muscle</tissue>
    </source>
</reference>
<dbReference type="InterPro" id="IPR008906">
    <property type="entry name" value="HATC_C_dom"/>
</dbReference>
<evidence type="ECO:0000313" key="2">
    <source>
        <dbReference type="EMBL" id="MEQ2253606.1"/>
    </source>
</evidence>
<proteinExistence type="predicted"/>
<dbReference type="Proteomes" id="UP001482620">
    <property type="component" value="Unassembled WGS sequence"/>
</dbReference>
<dbReference type="PANTHER" id="PTHR46880">
    <property type="entry name" value="RAS-ASSOCIATING DOMAIN-CONTAINING PROTEIN"/>
    <property type="match status" value="1"/>
</dbReference>
<name>A0ABV0V8E4_9TELE</name>
<dbReference type="PANTHER" id="PTHR46880:SF5">
    <property type="entry name" value="DUF4371 DOMAIN-CONTAINING PROTEIN"/>
    <property type="match status" value="1"/>
</dbReference>
<dbReference type="Pfam" id="PF05699">
    <property type="entry name" value="Dimer_Tnp_hAT"/>
    <property type="match status" value="1"/>
</dbReference>
<dbReference type="EMBL" id="JAHRIQ010098624">
    <property type="protein sequence ID" value="MEQ2253606.1"/>
    <property type="molecule type" value="Genomic_DNA"/>
</dbReference>
<keyword evidence="3" id="KW-1185">Reference proteome</keyword>
<accession>A0ABV0V8E4</accession>
<comment type="caution">
    <text evidence="2">The sequence shown here is derived from an EMBL/GenBank/DDBJ whole genome shotgun (WGS) entry which is preliminary data.</text>
</comment>
<protein>
    <recommendedName>
        <fullName evidence="1">HAT C-terminal dimerisation domain-containing protein</fullName>
    </recommendedName>
</protein>
<sequence>MVQINLTTYWHTCVNAADARSTFALLKQITVSSDLYASFSFQEFAEAVLSKHSGLFTEVEKLIKIALVTPIASVSCKRGFSKENRIKTRFRNSLNNTNLTNLMMISELGPPQEQFDCNRAIIKWKEMKQRRPRTERRIEQSLEA</sequence>
<gene>
    <name evidence="2" type="ORF">ILYODFUR_033918</name>
</gene>
<feature type="domain" description="HAT C-terminal dimerisation" evidence="1">
    <location>
        <begin position="50"/>
        <end position="105"/>
    </location>
</feature>
<evidence type="ECO:0000259" key="1">
    <source>
        <dbReference type="Pfam" id="PF05699"/>
    </source>
</evidence>